<evidence type="ECO:0000313" key="2">
    <source>
        <dbReference type="Proteomes" id="UP000748308"/>
    </source>
</evidence>
<comment type="caution">
    <text evidence="1">The sequence shown here is derived from an EMBL/GenBank/DDBJ whole genome shotgun (WGS) entry which is preliminary data.</text>
</comment>
<evidence type="ECO:0000313" key="1">
    <source>
        <dbReference type="EMBL" id="MBM3318439.1"/>
    </source>
</evidence>
<dbReference type="AlphaFoldDB" id="A0A937XCG9"/>
<proteinExistence type="predicted"/>
<accession>A0A937XCG9</accession>
<dbReference type="Proteomes" id="UP000748308">
    <property type="component" value="Unassembled WGS sequence"/>
</dbReference>
<dbReference type="EMBL" id="VGIY01000358">
    <property type="protein sequence ID" value="MBM3318439.1"/>
    <property type="molecule type" value="Genomic_DNA"/>
</dbReference>
<dbReference type="SUPFAM" id="SSF53649">
    <property type="entry name" value="Alkaline phosphatase-like"/>
    <property type="match status" value="1"/>
</dbReference>
<dbReference type="Gene3D" id="3.40.720.10">
    <property type="entry name" value="Alkaline Phosphatase, subunit A"/>
    <property type="match status" value="1"/>
</dbReference>
<reference evidence="1" key="1">
    <citation type="submission" date="2019-03" db="EMBL/GenBank/DDBJ databases">
        <title>Lake Tanganyika Metagenome-Assembled Genomes (MAGs).</title>
        <authorList>
            <person name="Tran P."/>
        </authorList>
    </citation>
    <scope>NUCLEOTIDE SEQUENCE</scope>
    <source>
        <strain evidence="1">M_DeepCast_400m_m2_100</strain>
    </source>
</reference>
<name>A0A937XCG9_UNCEI</name>
<sequence length="282" mass="31368">PENPNYDPERAARYGRAIHDFWVEQDRALGEVLAAVPEEACTFLLSDHGFGPLRYDLRLRPFLLSPASGLTREEADGIYVLDRGDAARIYIARRGRDPGAPWPPSEALRVREKLARALRGVRDPRTGVAVCEAVWTNEEIFSGTYAEKGPDLVVLPAYGYFLIWGDQEPDPREPYIAPHAAHLSGWHRMNGIYAARGPGIAPGRRDGEEGRLYSLVDVTPTLLYLLGEPIPEGLDGLPMRGMIDPGVLERRPPESAPALEEDIREMTPQELQNLRNLPYIGG</sequence>
<dbReference type="InterPro" id="IPR002591">
    <property type="entry name" value="Phosphodiest/P_Trfase"/>
</dbReference>
<organism evidence="1 2">
    <name type="scientific">Eiseniibacteriota bacterium</name>
    <dbReference type="NCBI Taxonomy" id="2212470"/>
    <lineage>
        <taxon>Bacteria</taxon>
        <taxon>Candidatus Eiseniibacteriota</taxon>
    </lineage>
</organism>
<dbReference type="Pfam" id="PF01663">
    <property type="entry name" value="Phosphodiest"/>
    <property type="match status" value="1"/>
</dbReference>
<protein>
    <submittedName>
        <fullName evidence="1">Alkaline phosphatase family protein</fullName>
    </submittedName>
</protein>
<dbReference type="InterPro" id="IPR017850">
    <property type="entry name" value="Alkaline_phosphatase_core_sf"/>
</dbReference>
<feature type="non-terminal residue" evidence="1">
    <location>
        <position position="1"/>
    </location>
</feature>
<gene>
    <name evidence="1" type="ORF">FJY75_11365</name>
</gene>